<dbReference type="InterPro" id="IPR010734">
    <property type="entry name" value="Copine_C"/>
</dbReference>
<evidence type="ECO:0000313" key="2">
    <source>
        <dbReference type="EMBL" id="NXR14774.1"/>
    </source>
</evidence>
<gene>
    <name evidence="2" type="primary">Cpne2</name>
    <name evidence="2" type="ORF">SEMFRA_R05245</name>
</gene>
<feature type="non-terminal residue" evidence="2">
    <location>
        <position position="1"/>
    </location>
</feature>
<dbReference type="GO" id="GO:0005544">
    <property type="term" value="F:calcium-dependent phospholipid binding"/>
    <property type="evidence" value="ECO:0007669"/>
    <property type="project" value="InterPro"/>
</dbReference>
<dbReference type="GO" id="GO:0005886">
    <property type="term" value="C:plasma membrane"/>
    <property type="evidence" value="ECO:0007669"/>
    <property type="project" value="TreeGrafter"/>
</dbReference>
<feature type="non-terminal residue" evidence="2">
    <location>
        <position position="96"/>
    </location>
</feature>
<keyword evidence="3" id="KW-1185">Reference proteome</keyword>
<comment type="caution">
    <text evidence="2">The sequence shown here is derived from an EMBL/GenBank/DDBJ whole genome shotgun (WGS) entry which is preliminary data.</text>
</comment>
<name>A0A7L2ITB0_9PICI</name>
<dbReference type="EMBL" id="VWYK01113257">
    <property type="protein sequence ID" value="NXR14774.1"/>
    <property type="molecule type" value="Genomic_DNA"/>
</dbReference>
<dbReference type="OrthoDB" id="5855668at2759"/>
<dbReference type="PANTHER" id="PTHR10857">
    <property type="entry name" value="COPINE"/>
    <property type="match status" value="1"/>
</dbReference>
<organism evidence="2 3">
    <name type="scientific">Semnornis frantzii</name>
    <dbReference type="NCBI Taxonomy" id="91796"/>
    <lineage>
        <taxon>Eukaryota</taxon>
        <taxon>Metazoa</taxon>
        <taxon>Chordata</taxon>
        <taxon>Craniata</taxon>
        <taxon>Vertebrata</taxon>
        <taxon>Euteleostomi</taxon>
        <taxon>Archelosauria</taxon>
        <taxon>Archosauria</taxon>
        <taxon>Dinosauria</taxon>
        <taxon>Saurischia</taxon>
        <taxon>Theropoda</taxon>
        <taxon>Coelurosauria</taxon>
        <taxon>Aves</taxon>
        <taxon>Neognathae</taxon>
        <taxon>Neoaves</taxon>
        <taxon>Telluraves</taxon>
        <taxon>Coraciimorphae</taxon>
        <taxon>Piciformes</taxon>
        <taxon>Ramphastidae</taxon>
        <taxon>Semnornis</taxon>
    </lineage>
</organism>
<dbReference type="AlphaFoldDB" id="A0A7L2ITB0"/>
<evidence type="ECO:0000259" key="1">
    <source>
        <dbReference type="Pfam" id="PF07002"/>
    </source>
</evidence>
<accession>A0A7L2ITB0</accession>
<dbReference type="PANTHER" id="PTHR10857:SF3">
    <property type="entry name" value="COPINE-2"/>
    <property type="match status" value="1"/>
</dbReference>
<feature type="domain" description="Copine C-terminal" evidence="1">
    <location>
        <begin position="8"/>
        <end position="96"/>
    </location>
</feature>
<dbReference type="Proteomes" id="UP000536381">
    <property type="component" value="Unassembled WGS sequence"/>
</dbReference>
<protein>
    <submittedName>
        <fullName evidence="2">CPNE2 protein</fullName>
    </submittedName>
</protein>
<dbReference type="InterPro" id="IPR036465">
    <property type="entry name" value="vWFA_dom_sf"/>
</dbReference>
<proteinExistence type="predicted"/>
<dbReference type="InterPro" id="IPR045052">
    <property type="entry name" value="Copine"/>
</dbReference>
<dbReference type="SUPFAM" id="SSF53300">
    <property type="entry name" value="vWA-like"/>
    <property type="match status" value="1"/>
</dbReference>
<sequence length="96" mass="10267">LGFCALPAGVEGIVQAYSACLPHIRFYGPTNFSPIVNHVARFAAQAAQQQAATQYFILLIITDGVISDMDETRQAVVQASRLPMSIIIVGVGNADF</sequence>
<reference evidence="2 3" key="1">
    <citation type="submission" date="2019-09" db="EMBL/GenBank/DDBJ databases">
        <title>Bird 10,000 Genomes (B10K) Project - Family phase.</title>
        <authorList>
            <person name="Zhang G."/>
        </authorList>
    </citation>
    <scope>NUCLEOTIDE SEQUENCE [LARGE SCALE GENOMIC DNA]</scope>
    <source>
        <strain evidence="2">B10K-DU-001-42</strain>
        <tissue evidence="2">Muscle</tissue>
    </source>
</reference>
<evidence type="ECO:0000313" key="3">
    <source>
        <dbReference type="Proteomes" id="UP000536381"/>
    </source>
</evidence>
<dbReference type="Pfam" id="PF07002">
    <property type="entry name" value="Copine"/>
    <property type="match status" value="1"/>
</dbReference>
<dbReference type="GO" id="GO:0071277">
    <property type="term" value="P:cellular response to calcium ion"/>
    <property type="evidence" value="ECO:0007669"/>
    <property type="project" value="TreeGrafter"/>
</dbReference>